<dbReference type="AlphaFoldDB" id="A0A9J6DGX4"/>
<dbReference type="Pfam" id="PF21299">
    <property type="entry name" value="ADAM10_Cys-rich"/>
    <property type="match status" value="1"/>
</dbReference>
<evidence type="ECO:0000256" key="1">
    <source>
        <dbReference type="SAM" id="MobiDB-lite"/>
    </source>
</evidence>
<dbReference type="GO" id="GO:0005634">
    <property type="term" value="C:nucleus"/>
    <property type="evidence" value="ECO:0007669"/>
    <property type="project" value="TreeGrafter"/>
</dbReference>
<proteinExistence type="predicted"/>
<dbReference type="PANTHER" id="PTHR31606:SF1">
    <property type="entry name" value="WW DOMAIN BINDING PROTEIN 2, ISOFORM E"/>
    <property type="match status" value="1"/>
</dbReference>
<dbReference type="GO" id="GO:0003713">
    <property type="term" value="F:transcription coactivator activity"/>
    <property type="evidence" value="ECO:0007669"/>
    <property type="project" value="InterPro"/>
</dbReference>
<dbReference type="VEuPathDB" id="VectorBase:LOC119173739"/>
<dbReference type="Proteomes" id="UP000821866">
    <property type="component" value="Chromosome 7"/>
</dbReference>
<evidence type="ECO:0000259" key="3">
    <source>
        <dbReference type="Pfam" id="PF02893"/>
    </source>
</evidence>
<keyword evidence="2" id="KW-0812">Transmembrane</keyword>
<gene>
    <name evidence="5" type="ORF">HPB51_013942</name>
</gene>
<protein>
    <submittedName>
        <fullName evidence="5">Uncharacterized protein</fullName>
    </submittedName>
</protein>
<feature type="compositionally biased region" description="Basic and acidic residues" evidence="1">
    <location>
        <begin position="431"/>
        <end position="442"/>
    </location>
</feature>
<feature type="transmembrane region" description="Helical" evidence="2">
    <location>
        <begin position="144"/>
        <end position="163"/>
    </location>
</feature>
<comment type="caution">
    <text evidence="5">The sequence shown here is derived from an EMBL/GenBank/DDBJ whole genome shotgun (WGS) entry which is preliminary data.</text>
</comment>
<dbReference type="Gene3D" id="2.30.29.30">
    <property type="entry name" value="Pleckstrin-homology domain (PH domain)/Phosphotyrosine-binding domain (PTB)"/>
    <property type="match status" value="1"/>
</dbReference>
<keyword evidence="6" id="KW-1185">Reference proteome</keyword>
<dbReference type="InterPro" id="IPR004182">
    <property type="entry name" value="GRAM"/>
</dbReference>
<reference evidence="5" key="2">
    <citation type="submission" date="2021-09" db="EMBL/GenBank/DDBJ databases">
        <authorList>
            <person name="Jia N."/>
            <person name="Wang J."/>
            <person name="Shi W."/>
            <person name="Du L."/>
            <person name="Sun Y."/>
            <person name="Zhan W."/>
            <person name="Jiang J."/>
            <person name="Wang Q."/>
            <person name="Zhang B."/>
            <person name="Ji P."/>
            <person name="Sakyi L.B."/>
            <person name="Cui X."/>
            <person name="Yuan T."/>
            <person name="Jiang B."/>
            <person name="Yang W."/>
            <person name="Lam T.T.-Y."/>
            <person name="Chang Q."/>
            <person name="Ding S."/>
            <person name="Wang X."/>
            <person name="Zhu J."/>
            <person name="Ruan X."/>
            <person name="Zhao L."/>
            <person name="Wei J."/>
            <person name="Que T."/>
            <person name="Du C."/>
            <person name="Cheng J."/>
            <person name="Dai P."/>
            <person name="Han X."/>
            <person name="Huang E."/>
            <person name="Gao Y."/>
            <person name="Liu J."/>
            <person name="Shao H."/>
            <person name="Ye R."/>
            <person name="Li L."/>
            <person name="Wei W."/>
            <person name="Wang X."/>
            <person name="Wang C."/>
            <person name="Huo Q."/>
            <person name="Li W."/>
            <person name="Guo W."/>
            <person name="Chen H."/>
            <person name="Chen S."/>
            <person name="Zhou L."/>
            <person name="Zhou L."/>
            <person name="Ni X."/>
            <person name="Tian J."/>
            <person name="Zhou Y."/>
            <person name="Sheng Y."/>
            <person name="Liu T."/>
            <person name="Pan Y."/>
            <person name="Xia L."/>
            <person name="Li J."/>
            <person name="Zhao F."/>
            <person name="Cao W."/>
        </authorList>
    </citation>
    <scope>NUCLEOTIDE SEQUENCE</scope>
    <source>
        <strain evidence="5">Rmic-2018</strain>
        <tissue evidence="5">Larvae</tissue>
    </source>
</reference>
<dbReference type="PANTHER" id="PTHR31606">
    <property type="entry name" value="WW DOMAIN BINDING PROTEIN 2, ISOFORM E"/>
    <property type="match status" value="1"/>
</dbReference>
<reference evidence="5" key="1">
    <citation type="journal article" date="2020" name="Cell">
        <title>Large-Scale Comparative Analyses of Tick Genomes Elucidate Their Genetic Diversity and Vector Capacities.</title>
        <authorList>
            <consortium name="Tick Genome and Microbiome Consortium (TIGMIC)"/>
            <person name="Jia N."/>
            <person name="Wang J."/>
            <person name="Shi W."/>
            <person name="Du L."/>
            <person name="Sun Y."/>
            <person name="Zhan W."/>
            <person name="Jiang J.F."/>
            <person name="Wang Q."/>
            <person name="Zhang B."/>
            <person name="Ji P."/>
            <person name="Bell-Sakyi L."/>
            <person name="Cui X.M."/>
            <person name="Yuan T.T."/>
            <person name="Jiang B.G."/>
            <person name="Yang W.F."/>
            <person name="Lam T.T."/>
            <person name="Chang Q.C."/>
            <person name="Ding S.J."/>
            <person name="Wang X.J."/>
            <person name="Zhu J.G."/>
            <person name="Ruan X.D."/>
            <person name="Zhao L."/>
            <person name="Wei J.T."/>
            <person name="Ye R.Z."/>
            <person name="Que T.C."/>
            <person name="Du C.H."/>
            <person name="Zhou Y.H."/>
            <person name="Cheng J.X."/>
            <person name="Dai P.F."/>
            <person name="Guo W.B."/>
            <person name="Han X.H."/>
            <person name="Huang E.J."/>
            <person name="Li L.F."/>
            <person name="Wei W."/>
            <person name="Gao Y.C."/>
            <person name="Liu J.Z."/>
            <person name="Shao H.Z."/>
            <person name="Wang X."/>
            <person name="Wang C.C."/>
            <person name="Yang T.C."/>
            <person name="Huo Q.B."/>
            <person name="Li W."/>
            <person name="Chen H.Y."/>
            <person name="Chen S.E."/>
            <person name="Zhou L.G."/>
            <person name="Ni X.B."/>
            <person name="Tian J.H."/>
            <person name="Sheng Y."/>
            <person name="Liu T."/>
            <person name="Pan Y.S."/>
            <person name="Xia L.Y."/>
            <person name="Li J."/>
            <person name="Zhao F."/>
            <person name="Cao W.C."/>
        </authorList>
    </citation>
    <scope>NUCLEOTIDE SEQUENCE</scope>
    <source>
        <strain evidence="5">Rmic-2018</strain>
    </source>
</reference>
<accession>A0A9J6DGX4</accession>
<dbReference type="InterPro" id="IPR011993">
    <property type="entry name" value="PH-like_dom_sf"/>
</dbReference>
<dbReference type="SUPFAM" id="SSF50729">
    <property type="entry name" value="PH domain-like"/>
    <property type="match status" value="1"/>
</dbReference>
<feature type="domain" description="GRAM" evidence="3">
    <location>
        <begin position="214"/>
        <end position="304"/>
    </location>
</feature>
<keyword evidence="2" id="KW-0472">Membrane</keyword>
<dbReference type="Pfam" id="PF02893">
    <property type="entry name" value="GRAM"/>
    <property type="match status" value="1"/>
</dbReference>
<feature type="compositionally biased region" description="Low complexity" evidence="1">
    <location>
        <begin position="382"/>
        <end position="399"/>
    </location>
</feature>
<dbReference type="InterPro" id="IPR049038">
    <property type="entry name" value="ADAM10_Cys-rich"/>
</dbReference>
<dbReference type="PROSITE" id="PS51257">
    <property type="entry name" value="PROKAR_LIPOPROTEIN"/>
    <property type="match status" value="1"/>
</dbReference>
<evidence type="ECO:0000259" key="4">
    <source>
        <dbReference type="Pfam" id="PF21299"/>
    </source>
</evidence>
<sequence length="442" mass="48361">MNDLDRLTLSGWSGECPTSPHKRDGVFCNHGTQACEGGECVRSVCSLYDLEECYLTGPQRTPEEMCLIACRENVSGSVCMEACHFERMKDFCNKKLEPGAPCDDLRGYCDVFQRCRLVDAEGPLSRLHWLVFGGRGLRNVLLHYWYLTALAILAGSGLTALFIKLCAVHTPSSNPHLKRHRAIGESVRRPMSLLRTILLYSDDVEVTFEGPAAKKFQGAKKGRIYLTTHRVVFINKNSKDYLQSFSMPFVSMSNLGLEQPIFGANYIRGNVTAEENGNWTGKCSFKLKFMKGGAIEFGQAMMNASKFTQRAPNVMVVAHQMPAGPYQPLQPTAYLPGQTTNVGFFLPVNVFPQVPPANSVYTSNVPPPYPGVCPANEYPRMSPSSTSASGATSTAGGTAQPPPPGFKEPAAQESGHKEAIEAPSAPAPKPGFKDPPRKESQR</sequence>
<feature type="region of interest" description="Disordered" evidence="1">
    <location>
        <begin position="376"/>
        <end position="442"/>
    </location>
</feature>
<dbReference type="VEuPathDB" id="VectorBase:LOC119173738"/>
<dbReference type="GO" id="GO:0031490">
    <property type="term" value="F:chromatin DNA binding"/>
    <property type="evidence" value="ECO:0007669"/>
    <property type="project" value="TreeGrafter"/>
</dbReference>
<evidence type="ECO:0000313" key="5">
    <source>
        <dbReference type="EMBL" id="KAH8021267.1"/>
    </source>
</evidence>
<dbReference type="EMBL" id="JABSTU010000009">
    <property type="protein sequence ID" value="KAH8021267.1"/>
    <property type="molecule type" value="Genomic_DNA"/>
</dbReference>
<dbReference type="CDD" id="cd13214">
    <property type="entry name" value="PH-GRAM_WBP2"/>
    <property type="match status" value="1"/>
</dbReference>
<evidence type="ECO:0000256" key="2">
    <source>
        <dbReference type="SAM" id="Phobius"/>
    </source>
</evidence>
<keyword evidence="2" id="KW-1133">Transmembrane helix</keyword>
<name>A0A9J6DGX4_RHIMP</name>
<evidence type="ECO:0000313" key="6">
    <source>
        <dbReference type="Proteomes" id="UP000821866"/>
    </source>
</evidence>
<dbReference type="InterPro" id="IPR044852">
    <property type="entry name" value="WBP2-like"/>
</dbReference>
<organism evidence="5 6">
    <name type="scientific">Rhipicephalus microplus</name>
    <name type="common">Cattle tick</name>
    <name type="synonym">Boophilus microplus</name>
    <dbReference type="NCBI Taxonomy" id="6941"/>
    <lineage>
        <taxon>Eukaryota</taxon>
        <taxon>Metazoa</taxon>
        <taxon>Ecdysozoa</taxon>
        <taxon>Arthropoda</taxon>
        <taxon>Chelicerata</taxon>
        <taxon>Arachnida</taxon>
        <taxon>Acari</taxon>
        <taxon>Parasitiformes</taxon>
        <taxon>Ixodida</taxon>
        <taxon>Ixodoidea</taxon>
        <taxon>Ixodidae</taxon>
        <taxon>Rhipicephalinae</taxon>
        <taxon>Rhipicephalus</taxon>
        <taxon>Boophilus</taxon>
    </lineage>
</organism>
<feature type="domain" description="ADAM10 cysteine-rich" evidence="4">
    <location>
        <begin position="63"/>
        <end position="116"/>
    </location>
</feature>